<evidence type="ECO:0000313" key="3">
    <source>
        <dbReference type="Proteomes" id="UP000663879"/>
    </source>
</evidence>
<name>A0A814PEX4_9BILA</name>
<evidence type="ECO:0000313" key="2">
    <source>
        <dbReference type="EMBL" id="CAF1106976.1"/>
    </source>
</evidence>
<proteinExistence type="predicted"/>
<evidence type="ECO:0000256" key="1">
    <source>
        <dbReference type="SAM" id="MobiDB-lite"/>
    </source>
</evidence>
<protein>
    <submittedName>
        <fullName evidence="2">Uncharacterized protein</fullName>
    </submittedName>
</protein>
<reference evidence="2" key="1">
    <citation type="submission" date="2021-02" db="EMBL/GenBank/DDBJ databases">
        <authorList>
            <person name="Nowell W R."/>
        </authorList>
    </citation>
    <scope>NUCLEOTIDE SEQUENCE</scope>
    <source>
        <strain evidence="2">Ploen Becks lab</strain>
    </source>
</reference>
<feature type="region of interest" description="Disordered" evidence="1">
    <location>
        <begin position="70"/>
        <end position="92"/>
    </location>
</feature>
<organism evidence="2 3">
    <name type="scientific">Brachionus calyciflorus</name>
    <dbReference type="NCBI Taxonomy" id="104777"/>
    <lineage>
        <taxon>Eukaryota</taxon>
        <taxon>Metazoa</taxon>
        <taxon>Spiralia</taxon>
        <taxon>Gnathifera</taxon>
        <taxon>Rotifera</taxon>
        <taxon>Eurotatoria</taxon>
        <taxon>Monogononta</taxon>
        <taxon>Pseudotrocha</taxon>
        <taxon>Ploima</taxon>
        <taxon>Brachionidae</taxon>
        <taxon>Brachionus</taxon>
    </lineage>
</organism>
<comment type="caution">
    <text evidence="2">The sequence shown here is derived from an EMBL/GenBank/DDBJ whole genome shotgun (WGS) entry which is preliminary data.</text>
</comment>
<sequence length="92" mass="11086">MTIDDPKYHHRSDKCRTNNDLKGFHSNLNNSLLKMHSRVDDMIDFLKKQEIRQNKKRLLHSNEDLNNKISENENNLELQQQFQLKNQQQSPR</sequence>
<accession>A0A814PEX4</accession>
<keyword evidence="3" id="KW-1185">Reference proteome</keyword>
<gene>
    <name evidence="2" type="ORF">OXX778_LOCUS21437</name>
</gene>
<feature type="compositionally biased region" description="Low complexity" evidence="1">
    <location>
        <begin position="72"/>
        <end position="92"/>
    </location>
</feature>
<dbReference type="Proteomes" id="UP000663879">
    <property type="component" value="Unassembled WGS sequence"/>
</dbReference>
<dbReference type="AlphaFoldDB" id="A0A814PEX4"/>
<dbReference type="EMBL" id="CAJNOC010007910">
    <property type="protein sequence ID" value="CAF1106976.1"/>
    <property type="molecule type" value="Genomic_DNA"/>
</dbReference>